<gene>
    <name evidence="3" type="primary">LOC106011285</name>
</gene>
<keyword evidence="2" id="KW-1185">Reference proteome</keyword>
<organism evidence="2 3">
    <name type="scientific">Aplysia californica</name>
    <name type="common">California sea hare</name>
    <dbReference type="NCBI Taxonomy" id="6500"/>
    <lineage>
        <taxon>Eukaryota</taxon>
        <taxon>Metazoa</taxon>
        <taxon>Spiralia</taxon>
        <taxon>Lophotrochozoa</taxon>
        <taxon>Mollusca</taxon>
        <taxon>Gastropoda</taxon>
        <taxon>Heterobranchia</taxon>
        <taxon>Euthyneura</taxon>
        <taxon>Tectipleura</taxon>
        <taxon>Aplysiida</taxon>
        <taxon>Aplysioidea</taxon>
        <taxon>Aplysiidae</taxon>
        <taxon>Aplysia</taxon>
    </lineage>
</organism>
<evidence type="ECO:0000313" key="2">
    <source>
        <dbReference type="Proteomes" id="UP000694888"/>
    </source>
</evidence>
<protein>
    <submittedName>
        <fullName evidence="3">Uncharacterized protein LOC106011285</fullName>
    </submittedName>
</protein>
<sequence>MDFKKGDRNWTAPKKFEIKKEDKKTTKFWSGPSTKKDDAAGKRRRRGVEDDDESRRRRRQLDFSPDSGLESGAGRTSSLSHCPFPSFLSDPLSRTPSLILSNLRNVKDGEFEER</sequence>
<feature type="compositionally biased region" description="Basic and acidic residues" evidence="1">
    <location>
        <begin position="1"/>
        <end position="25"/>
    </location>
</feature>
<feature type="region of interest" description="Disordered" evidence="1">
    <location>
        <begin position="1"/>
        <end position="94"/>
    </location>
</feature>
<name>A0ABM0ZWB2_APLCA</name>
<proteinExistence type="predicted"/>
<accession>A0ABM0ZWB2</accession>
<dbReference type="RefSeq" id="XP_012935866.2">
    <property type="nucleotide sequence ID" value="XM_013080412.2"/>
</dbReference>
<dbReference type="Proteomes" id="UP000694888">
    <property type="component" value="Unplaced"/>
</dbReference>
<evidence type="ECO:0000313" key="3">
    <source>
        <dbReference type="RefSeq" id="XP_012935866.2"/>
    </source>
</evidence>
<reference evidence="3" key="1">
    <citation type="submission" date="2025-08" db="UniProtKB">
        <authorList>
            <consortium name="RefSeq"/>
        </authorList>
    </citation>
    <scope>IDENTIFICATION</scope>
</reference>
<evidence type="ECO:0000256" key="1">
    <source>
        <dbReference type="SAM" id="MobiDB-lite"/>
    </source>
</evidence>
<dbReference type="GeneID" id="106011285"/>